<reference evidence="8 9" key="1">
    <citation type="journal article" date="2021" name="G3 (Bethesda)">
        <title>Improved contiguity of the threespine stickleback genome using long-read sequencing.</title>
        <authorList>
            <person name="Nath S."/>
            <person name="Shaw D.E."/>
            <person name="White M.A."/>
        </authorList>
    </citation>
    <scope>NUCLEOTIDE SEQUENCE [LARGE SCALE GENOMIC DNA]</scope>
    <source>
        <strain evidence="8 9">Lake Benthic</strain>
    </source>
</reference>
<evidence type="ECO:0000256" key="6">
    <source>
        <dbReference type="ARBA" id="ARBA00023180"/>
    </source>
</evidence>
<dbReference type="GO" id="GO:0015031">
    <property type="term" value="P:protein transport"/>
    <property type="evidence" value="ECO:0007669"/>
    <property type="project" value="InterPro"/>
</dbReference>
<evidence type="ECO:0000256" key="3">
    <source>
        <dbReference type="ARBA" id="ARBA00022692"/>
    </source>
</evidence>
<keyword evidence="5 7" id="KW-0472">Membrane</keyword>
<accession>A0AAQ4QN49</accession>
<dbReference type="AlphaFoldDB" id="A0AAQ4QN49"/>
<feature type="transmembrane region" description="Helical" evidence="7">
    <location>
        <begin position="53"/>
        <end position="72"/>
    </location>
</feature>
<feature type="transmembrane region" description="Helical" evidence="7">
    <location>
        <begin position="186"/>
        <end position="205"/>
    </location>
</feature>
<comment type="subcellular location">
    <subcellularLocation>
        <location evidence="1">Membrane</location>
        <topology evidence="1">Multi-pass membrane protein</topology>
    </subcellularLocation>
</comment>
<feature type="transmembrane region" description="Helical" evidence="7">
    <location>
        <begin position="257"/>
        <end position="280"/>
    </location>
</feature>
<reference evidence="8" key="2">
    <citation type="submission" date="2025-08" db="UniProtKB">
        <authorList>
            <consortium name="Ensembl"/>
        </authorList>
    </citation>
    <scope>IDENTIFICATION</scope>
</reference>
<organism evidence="8 9">
    <name type="scientific">Gasterosteus aculeatus aculeatus</name>
    <name type="common">three-spined stickleback</name>
    <dbReference type="NCBI Taxonomy" id="481459"/>
    <lineage>
        <taxon>Eukaryota</taxon>
        <taxon>Metazoa</taxon>
        <taxon>Chordata</taxon>
        <taxon>Craniata</taxon>
        <taxon>Vertebrata</taxon>
        <taxon>Euteleostomi</taxon>
        <taxon>Actinopterygii</taxon>
        <taxon>Neopterygii</taxon>
        <taxon>Teleostei</taxon>
        <taxon>Neoteleostei</taxon>
        <taxon>Acanthomorphata</taxon>
        <taxon>Eupercaria</taxon>
        <taxon>Perciformes</taxon>
        <taxon>Cottioidei</taxon>
        <taxon>Gasterosteales</taxon>
        <taxon>Gasterosteidae</taxon>
        <taxon>Gasterosteus</taxon>
    </lineage>
</organism>
<feature type="transmembrane region" description="Helical" evidence="7">
    <location>
        <begin position="212"/>
        <end position="237"/>
    </location>
</feature>
<evidence type="ECO:0000256" key="5">
    <source>
        <dbReference type="ARBA" id="ARBA00023136"/>
    </source>
</evidence>
<dbReference type="Proteomes" id="UP000007635">
    <property type="component" value="Chromosome XIX"/>
</dbReference>
<keyword evidence="4 7" id="KW-1133">Transmembrane helix</keyword>
<evidence type="ECO:0000256" key="7">
    <source>
        <dbReference type="SAM" id="Phobius"/>
    </source>
</evidence>
<evidence type="ECO:0000313" key="8">
    <source>
        <dbReference type="Ensembl" id="ENSGACP00000052695.1"/>
    </source>
</evidence>
<evidence type="ECO:0000256" key="4">
    <source>
        <dbReference type="ARBA" id="ARBA00022989"/>
    </source>
</evidence>
<keyword evidence="6" id="KW-0325">Glycoprotein</keyword>
<evidence type="ECO:0000313" key="9">
    <source>
        <dbReference type="Proteomes" id="UP000007635"/>
    </source>
</evidence>
<comment type="similarity">
    <text evidence="2">Belongs to the DUOXA family.</text>
</comment>
<name>A0AAQ4QN49_GASAC</name>
<dbReference type="Pfam" id="PF10204">
    <property type="entry name" value="DuoxA"/>
    <property type="match status" value="1"/>
</dbReference>
<feature type="transmembrane region" description="Helical" evidence="7">
    <location>
        <begin position="18"/>
        <end position="41"/>
    </location>
</feature>
<dbReference type="PANTHER" id="PTHR31158">
    <property type="entry name" value="DUAL OXIDASE 2"/>
    <property type="match status" value="1"/>
</dbReference>
<keyword evidence="9" id="KW-1185">Reference proteome</keyword>
<evidence type="ECO:0000256" key="1">
    <source>
        <dbReference type="ARBA" id="ARBA00004141"/>
    </source>
</evidence>
<evidence type="ECO:0000256" key="2">
    <source>
        <dbReference type="ARBA" id="ARBA00009816"/>
    </source>
</evidence>
<protein>
    <submittedName>
        <fullName evidence="8">Dual oxidase 2</fullName>
    </submittedName>
</protein>
<dbReference type="PANTHER" id="PTHR31158:SF1">
    <property type="entry name" value="DOXA1 FACTOR-RELATED"/>
    <property type="match status" value="1"/>
</dbReference>
<keyword evidence="3 7" id="KW-0812">Transmembrane</keyword>
<dbReference type="GeneTree" id="ENSGT00390000008240"/>
<proteinExistence type="inferred from homology"/>
<dbReference type="InterPro" id="IPR018469">
    <property type="entry name" value="Dual_oxidase_maturation_fac"/>
</dbReference>
<reference evidence="8" key="3">
    <citation type="submission" date="2025-09" db="UniProtKB">
        <authorList>
            <consortium name="Ensembl"/>
        </authorList>
    </citation>
    <scope>IDENTIFICATION</scope>
</reference>
<dbReference type="GO" id="GO:0005789">
    <property type="term" value="C:endoplasmic reticulum membrane"/>
    <property type="evidence" value="ECO:0007669"/>
    <property type="project" value="InterPro"/>
</dbReference>
<dbReference type="Ensembl" id="ENSGACT00000054144.1">
    <property type="protein sequence ID" value="ENSGACP00000052695.1"/>
    <property type="gene ID" value="ENSGACG00000006158.2"/>
</dbReference>
<sequence length="341" mass="38160">MTFYDDIYPFYPLQRTSFIFSGGLLTVILVFLVLAASLLLILPGIRGKSRLFWMCRIIISLFIGAVIVALNFTCDWAEARMTTNATYKSFSNAVVDADIGLHVGLYGINVTLKAPMFLTTHIRNPVVQFNETIDYNEMFSWHESMEEEYGEALERGLPNPILYIAEKFTLSSPCGLIFQYRYSGRYASATLWTAFCCWLVANILFTMPVILYAGYMMIATAAFIFFSMASFSTIMNAPQCVFCIGTDSFEINYSHSFWLALATGLLCAVIGTLVALLDFLMPEKMKEAFSVGVDSYEDEDVYYGEGYLNTVFIDGVTVLPLTSKVTAVSGDTESVLLIRCQ</sequence>